<evidence type="ECO:0000313" key="14">
    <source>
        <dbReference type="Proteomes" id="UP000316079"/>
    </source>
</evidence>
<evidence type="ECO:0000256" key="7">
    <source>
        <dbReference type="ARBA" id="ARBA00022843"/>
    </source>
</evidence>
<reference evidence="13 14" key="1">
    <citation type="journal article" date="2019" name="Sci. Data">
        <title>Hybrid genome assembly and annotation of Danionella translucida.</title>
        <authorList>
            <person name="Kadobianskyi M."/>
            <person name="Schulze L."/>
            <person name="Schuelke M."/>
            <person name="Judkewitz B."/>
        </authorList>
    </citation>
    <scope>NUCLEOTIDE SEQUENCE [LARGE SCALE GENOMIC DNA]</scope>
    <source>
        <strain evidence="13 14">Bolton</strain>
    </source>
</reference>
<dbReference type="Proteomes" id="UP000316079">
    <property type="component" value="Unassembled WGS sequence"/>
</dbReference>
<dbReference type="Gene3D" id="3.80.10.10">
    <property type="entry name" value="Ribonuclease Inhibitor"/>
    <property type="match status" value="5"/>
</dbReference>
<dbReference type="Pfam" id="PF13516">
    <property type="entry name" value="LRR_6"/>
    <property type="match status" value="8"/>
</dbReference>
<comment type="subcellular location">
    <subcellularLocation>
        <location evidence="1">Inflammasome</location>
    </subcellularLocation>
</comment>
<evidence type="ECO:0000256" key="2">
    <source>
        <dbReference type="ARBA" id="ARBA00008665"/>
    </source>
</evidence>
<comment type="caution">
    <text evidence="13">The sequence shown here is derived from an EMBL/GenBank/DDBJ whole genome shotgun (WGS) entry which is preliminary data.</text>
</comment>
<dbReference type="GO" id="GO:0005524">
    <property type="term" value="F:ATP binding"/>
    <property type="evidence" value="ECO:0007669"/>
    <property type="project" value="UniProtKB-KW"/>
</dbReference>
<evidence type="ECO:0000256" key="1">
    <source>
        <dbReference type="ARBA" id="ARBA00004110"/>
    </source>
</evidence>
<dbReference type="OrthoDB" id="120976at2759"/>
<feature type="domain" description="NOD1/2 winged helix" evidence="12">
    <location>
        <begin position="443"/>
        <end position="478"/>
    </location>
</feature>
<feature type="domain" description="NACHT LRR and PYD" evidence="11">
    <location>
        <begin position="504"/>
        <end position="634"/>
    </location>
</feature>
<organism evidence="13 14">
    <name type="scientific">Danionella cerebrum</name>
    <dbReference type="NCBI Taxonomy" id="2873325"/>
    <lineage>
        <taxon>Eukaryota</taxon>
        <taxon>Metazoa</taxon>
        <taxon>Chordata</taxon>
        <taxon>Craniata</taxon>
        <taxon>Vertebrata</taxon>
        <taxon>Euteleostomi</taxon>
        <taxon>Actinopterygii</taxon>
        <taxon>Neopterygii</taxon>
        <taxon>Teleostei</taxon>
        <taxon>Ostariophysi</taxon>
        <taxon>Cypriniformes</taxon>
        <taxon>Danionidae</taxon>
        <taxon>Danioninae</taxon>
        <taxon>Danionella</taxon>
    </lineage>
</organism>
<keyword evidence="6" id="KW-0067">ATP-binding</keyword>
<dbReference type="InterPro" id="IPR050637">
    <property type="entry name" value="NLRP_innate_immun_reg"/>
</dbReference>
<evidence type="ECO:0000256" key="8">
    <source>
        <dbReference type="ARBA" id="ARBA00023198"/>
    </source>
</evidence>
<evidence type="ECO:0000259" key="12">
    <source>
        <dbReference type="Pfam" id="PF17779"/>
    </source>
</evidence>
<dbReference type="InterPro" id="IPR027417">
    <property type="entry name" value="P-loop_NTPase"/>
</dbReference>
<keyword evidence="9" id="KW-1271">Inflammasome</keyword>
<dbReference type="Pfam" id="PF17776">
    <property type="entry name" value="NLRC4_HD2"/>
    <property type="match status" value="1"/>
</dbReference>
<evidence type="ECO:0000313" key="13">
    <source>
        <dbReference type="EMBL" id="TRY94860.1"/>
    </source>
</evidence>
<dbReference type="InterPro" id="IPR032675">
    <property type="entry name" value="LRR_dom_sf"/>
</dbReference>
<dbReference type="Pfam" id="PF05729">
    <property type="entry name" value="NACHT"/>
    <property type="match status" value="1"/>
</dbReference>
<dbReference type="FunFam" id="3.80.10.10:FF:001349">
    <property type="entry name" value="NLR family CARD domain containing 3"/>
    <property type="match status" value="1"/>
</dbReference>
<evidence type="ECO:0000259" key="11">
    <source>
        <dbReference type="Pfam" id="PF17776"/>
    </source>
</evidence>
<keyword evidence="4" id="KW-0677">Repeat</keyword>
<dbReference type="InterPro" id="IPR041267">
    <property type="entry name" value="NLRP_HD2"/>
</dbReference>
<keyword evidence="5" id="KW-0547">Nucleotide-binding</keyword>
<keyword evidence="3" id="KW-0963">Cytoplasm</keyword>
<evidence type="ECO:0000256" key="4">
    <source>
        <dbReference type="ARBA" id="ARBA00022737"/>
    </source>
</evidence>
<dbReference type="GO" id="GO:0045087">
    <property type="term" value="P:innate immune response"/>
    <property type="evidence" value="ECO:0007669"/>
    <property type="project" value="UniProtKB-KW"/>
</dbReference>
<dbReference type="PANTHER" id="PTHR45690">
    <property type="entry name" value="NACHT, LRR AND PYD DOMAINS-CONTAINING PROTEIN 12"/>
    <property type="match status" value="1"/>
</dbReference>
<sequence>MDRSSQIPWQEYCYLDLKSNRKETMDEPGWLCRHQTLLQRFLSPSIMENVVQHLRKSDVLESGVIQETASQKDKVQLMVELLSISDPHGTVLQDYLQSAHPSMYKLIQIHDSVVRPYKDALLQRLKEKEYSSAENGFSLLLIETMSDFQQREHELVQVSITRGAGPIHGRALGLDKLLAPLTRVSYAPRVTLTVGVAGSRKSQMVRHFIRLWSSGEIYPELSLVVPIACWELCGFDRLSLERLLRLFLPNENADEIVFNESCKVLLIFNGLEEFQHSLDFAEAPPTSDLRKELPVSDLIANIVRGNLLPGAALWLLSSPGIGAKVPAGLVDRITEAPPLFHQQIKDYINHSVTKAVDGDSLSQESSSSQMDTPEELSAKVWTYLSNHKPLLILSSVPTVCHIIVTTLLHLIKMNSEAPPLPQTLTEVYTHYCWPLLSGSSMKKLLNTLGRLAFYSLLRQRHIFTESELRSYSVDVPTQHGNLGHRILKRKQSWTTDNSAWKFIHSSVQEFLGALYYYVSSRRAMFDLFSESGFSWPRIGFHSHYRAALQKTNQSESTSHCSLDLFLRFLSGLLSPTVSSMLGSALGISHEEQVTQRNSAMTLLQNAAATSGSDVVSMRSVCMVMCLAELQQGEWLRSTEDYLVSCNLRGKLKGGVCAVVAYLFQVSDVCSEETQLNNCLDSSSLKKLLPQLLYCSKLRMENNDFKDGAMELLGSLLSAKECHIQMLSLADNTIISKGVGPLSRALLVNRTLTTLDLRGNSIGAKGARTLSEALKMNQVLISVNLQNNHIEDEGARALAEVLQSNRKLTTLNIQKNNIGPEGMKRIAEGLTKNQTLQELNNHLGDLGTVALAQALMSNHVLHTLSLQSNSVSDRGVKALSNALQSNRGLCCLNLRENSIGVTGAKDFAKALKVNPCLKELDLTANLLHDEGVTAIAEAMRVNRAITDLHLQWNFMKAGATKALAQSLVNNNCIELLDLQENTLGDQGVVALASALKFNSTLTALYLQGVSAGKSGAIALAEALMVNKTLHTLDLRGNSIGMEGAKAFSSALKNNSSLRNLSLQENGLGMDGAIIIATALRGKHQLNHINLQGNGIGESGAKVISDTIRAGAPDCVVDI</sequence>
<evidence type="ECO:0000256" key="6">
    <source>
        <dbReference type="ARBA" id="ARBA00022840"/>
    </source>
</evidence>
<dbReference type="InterPro" id="IPR041075">
    <property type="entry name" value="NOD1/2_WH"/>
</dbReference>
<dbReference type="GO" id="GO:0006954">
    <property type="term" value="P:inflammatory response"/>
    <property type="evidence" value="ECO:0007669"/>
    <property type="project" value="UniProtKB-KW"/>
</dbReference>
<gene>
    <name evidence="13" type="ORF">DNTS_026279</name>
</gene>
<keyword evidence="14" id="KW-1185">Reference proteome</keyword>
<accession>A0A553QY20</accession>
<evidence type="ECO:0000256" key="3">
    <source>
        <dbReference type="ARBA" id="ARBA00022490"/>
    </source>
</evidence>
<dbReference type="InterPro" id="IPR001611">
    <property type="entry name" value="Leu-rich_rpt"/>
</dbReference>
<proteinExistence type="inferred from homology"/>
<evidence type="ECO:0008006" key="15">
    <source>
        <dbReference type="Google" id="ProtNLM"/>
    </source>
</evidence>
<dbReference type="SMART" id="SM00368">
    <property type="entry name" value="LRR_RI"/>
    <property type="match status" value="15"/>
</dbReference>
<dbReference type="Pfam" id="PF17779">
    <property type="entry name" value="WHD_NOD2"/>
    <property type="match status" value="1"/>
</dbReference>
<evidence type="ECO:0000256" key="5">
    <source>
        <dbReference type="ARBA" id="ARBA00022741"/>
    </source>
</evidence>
<dbReference type="InterPro" id="IPR007111">
    <property type="entry name" value="NACHT_NTPase"/>
</dbReference>
<dbReference type="EMBL" id="SRMA01025416">
    <property type="protein sequence ID" value="TRY94860.1"/>
    <property type="molecule type" value="Genomic_DNA"/>
</dbReference>
<comment type="similarity">
    <text evidence="2">Belongs to the NLRP family.</text>
</comment>
<dbReference type="CDD" id="cd00116">
    <property type="entry name" value="LRR_RI"/>
    <property type="match status" value="1"/>
</dbReference>
<dbReference type="AlphaFoldDB" id="A0A553QY20"/>
<evidence type="ECO:0000256" key="9">
    <source>
        <dbReference type="ARBA" id="ARBA00023233"/>
    </source>
</evidence>
<evidence type="ECO:0000259" key="10">
    <source>
        <dbReference type="Pfam" id="PF05729"/>
    </source>
</evidence>
<dbReference type="PANTHER" id="PTHR45690:SF19">
    <property type="entry name" value="NACHT, LRR AND PYD DOMAINS-CONTAINING PROTEIN 3"/>
    <property type="match status" value="1"/>
</dbReference>
<name>A0A553QY20_9TELE</name>
<dbReference type="FunFam" id="3.80.10.10:FF:000236">
    <property type="entry name" value="NLR family CARD domain containing 3"/>
    <property type="match status" value="1"/>
</dbReference>
<dbReference type="GO" id="GO:0005829">
    <property type="term" value="C:cytosol"/>
    <property type="evidence" value="ECO:0007669"/>
    <property type="project" value="UniProtKB-SubCell"/>
</dbReference>
<feature type="domain" description="NACHT" evidence="10">
    <location>
        <begin position="189"/>
        <end position="351"/>
    </location>
</feature>
<dbReference type="SUPFAM" id="SSF52047">
    <property type="entry name" value="RNI-like"/>
    <property type="match status" value="2"/>
</dbReference>
<keyword evidence="7" id="KW-0832">Ubl conjugation</keyword>
<protein>
    <recommendedName>
        <fullName evidence="15">NACHT domain-containing protein</fullName>
    </recommendedName>
</protein>
<dbReference type="Gene3D" id="3.40.50.300">
    <property type="entry name" value="P-loop containing nucleotide triphosphate hydrolases"/>
    <property type="match status" value="1"/>
</dbReference>
<keyword evidence="8" id="KW-0395">Inflammatory response</keyword>
<dbReference type="STRING" id="623744.A0A553QY20"/>